<evidence type="ECO:0000259" key="6">
    <source>
        <dbReference type="Pfam" id="PF24807"/>
    </source>
</evidence>
<feature type="region of interest" description="Disordered" evidence="3">
    <location>
        <begin position="78"/>
        <end position="106"/>
    </location>
</feature>
<dbReference type="Proteomes" id="UP000197138">
    <property type="component" value="Unassembled WGS sequence"/>
</dbReference>
<dbReference type="EMBL" id="MTKT01002534">
    <property type="protein sequence ID" value="OWM77453.1"/>
    <property type="molecule type" value="Genomic_DNA"/>
</dbReference>
<dbReference type="PANTHER" id="PTHR12956:SF38">
    <property type="entry name" value="HEXOSYLTRANSFERASE MUCI70-RELATED"/>
    <property type="match status" value="1"/>
</dbReference>
<evidence type="ECO:0000313" key="8">
    <source>
        <dbReference type="Proteomes" id="UP000197138"/>
    </source>
</evidence>
<dbReference type="InterPro" id="IPR001680">
    <property type="entry name" value="WD40_rpt"/>
</dbReference>
<dbReference type="AlphaFoldDB" id="A0A218WXU0"/>
<dbReference type="PROSITE" id="PS50294">
    <property type="entry name" value="WD_REPEATS_REGION"/>
    <property type="match status" value="1"/>
</dbReference>
<feature type="region of interest" description="Disordered" evidence="3">
    <location>
        <begin position="493"/>
        <end position="529"/>
    </location>
</feature>
<dbReference type="Pfam" id="PF04765">
    <property type="entry name" value="TOD1_MUCI70"/>
    <property type="match status" value="1"/>
</dbReference>
<keyword evidence="2" id="KW-0853">WD repeat</keyword>
<feature type="compositionally biased region" description="Pro residues" evidence="3">
    <location>
        <begin position="90"/>
        <end position="105"/>
    </location>
</feature>
<evidence type="ECO:0000313" key="7">
    <source>
        <dbReference type="EMBL" id="OWM77453.1"/>
    </source>
</evidence>
<keyword evidence="4" id="KW-0812">Transmembrane</keyword>
<dbReference type="SUPFAM" id="SSF50978">
    <property type="entry name" value="WD40 repeat-like"/>
    <property type="match status" value="1"/>
</dbReference>
<dbReference type="Gene3D" id="2.130.10.10">
    <property type="entry name" value="YVTN repeat-like/Quinoprotein amine dehydrogenase"/>
    <property type="match status" value="1"/>
</dbReference>
<feature type="domain" description="TOD1/MUCI70 glycosyltransferase-like" evidence="5">
    <location>
        <begin position="147"/>
        <end position="460"/>
    </location>
</feature>
<accession>A0A218WXU0</accession>
<dbReference type="InterPro" id="IPR006852">
    <property type="entry name" value="TOD1_MUCI70"/>
</dbReference>
<dbReference type="InterPro" id="IPR056150">
    <property type="entry name" value="WD40_CDC20-Fz"/>
</dbReference>
<evidence type="ECO:0000256" key="2">
    <source>
        <dbReference type="PROSITE-ProRule" id="PRU00221"/>
    </source>
</evidence>
<proteinExistence type="inferred from homology"/>
<comment type="caution">
    <text evidence="7">The sequence shown here is derived from an EMBL/GenBank/DDBJ whole genome shotgun (WGS) entry which is preliminary data.</text>
</comment>
<dbReference type="InterPro" id="IPR036322">
    <property type="entry name" value="WD40_repeat_dom_sf"/>
</dbReference>
<keyword evidence="4" id="KW-1133">Transmembrane helix</keyword>
<feature type="domain" description="CDC20/Fizzy WD40" evidence="6">
    <location>
        <begin position="674"/>
        <end position="977"/>
    </location>
</feature>
<dbReference type="PROSITE" id="PS50082">
    <property type="entry name" value="WD_REPEATS_2"/>
    <property type="match status" value="2"/>
</dbReference>
<reference evidence="8" key="1">
    <citation type="journal article" date="2017" name="Plant J.">
        <title>The pomegranate (Punica granatum L.) genome and the genomics of punicalagin biosynthesis.</title>
        <authorList>
            <person name="Qin G."/>
            <person name="Xu C."/>
            <person name="Ming R."/>
            <person name="Tang H."/>
            <person name="Guyot R."/>
            <person name="Kramer E.M."/>
            <person name="Hu Y."/>
            <person name="Yi X."/>
            <person name="Qi Y."/>
            <person name="Xu X."/>
            <person name="Gao Z."/>
            <person name="Pan H."/>
            <person name="Jian J."/>
            <person name="Tian Y."/>
            <person name="Yue Z."/>
            <person name="Xu Y."/>
        </authorList>
    </citation>
    <scope>NUCLEOTIDE SEQUENCE [LARGE SCALE GENOMIC DNA]</scope>
    <source>
        <strain evidence="8">cv. Dabenzi</strain>
    </source>
</reference>
<feature type="repeat" description="WD" evidence="2">
    <location>
        <begin position="804"/>
        <end position="845"/>
    </location>
</feature>
<sequence length="1005" mass="112132">MPKEKEKLAHRIYKFAGRKKVGMLFLCVISAAVFGWVLYVGKGEDTGDRAEVVRIQSGNSTLSYSPTYEVVGTAINGSSIGSQERGGSPPLAPPPPPLPSPPPPQEFFLGYTLPPGHPSCPVCYLPVEEAIALMPKFPSPSPVLKNLTYVHEETLSREGEFGGSDFGGYPTLRQRNDSYDIRESMSVHCGFIKGSRPGRGTGFDIDDSDLLEMEQCNGVVVASAIFANFDELQQPKNISEHAKRTVCFFMFVDEETESYLRNSSMLDSNKRSGLWRVVVVRNLPYKDARRTGKIPKLLLHRLFPNVRYSLWIDGKLELVVDPYQILERFLWRKNATFAISRHYRRFDVFIEAEANKAAAKYDNTSIDFQIEFYKKEGLTPYSVAKLPITSDVPEGCVIIKEHVPISNLFTCLWFNEVDRFTSRDQISFSIVRDKITAKTNWTLNMFLDCERRNFVIQKYHRDILEQRAGRVPVTIHPPPPIFLPPPLPLTRAHGTKSEGSVNGPVKKVTTEHGREERSSRRHRKVSAGGLPTAAEANWDHHRVILPLRQTKPGGQAARAHFNTAAAFSPEEETPGLGTQRTFIPNRSAMDFAYAHYMLTEGCMEEEENPAGRFVSDEAYRKRLREALGMNRTRILAFKNKPPAPIQPVIPPEFTSPLPPSKPRRYIPQSWERKLDAPDLADDYRLNLLDWGSANVLAVALGSTVYLWNASTGSISELVTVDDEIGPVTSVSWAPNGTDIAVGLNNAEVQFWDSTANALLRTLSGGHTSCVGSLAWNNHILTTGGMDGKIINNDMRVGSNIVATFRGHTEEVCGLKWSDSGWQLASGGNDKLLYIWDRRRSTASSTTGGPFLHRLKEHRDAVKALAWCPFQESLLASGGGGGDRCIKFWDTQTGECLNSFDTGSQVCALLWNRNERERELLSSHGLPRNQLTLWMYPSLMKIVERTDHESPALFLAQSPDGCAVASAAPAEDQTLRIWNVFGDPQLAGKTALKANPEPFPLFNRIR</sequence>
<protein>
    <submittedName>
        <fullName evidence="7">Uncharacterized protein</fullName>
    </submittedName>
</protein>
<dbReference type="PANTHER" id="PTHR12956">
    <property type="entry name" value="ALKALINE CERAMIDASE-RELATED"/>
    <property type="match status" value="1"/>
</dbReference>
<feature type="transmembrane region" description="Helical" evidence="4">
    <location>
        <begin position="21"/>
        <end position="39"/>
    </location>
</feature>
<evidence type="ECO:0000259" key="5">
    <source>
        <dbReference type="Pfam" id="PF04765"/>
    </source>
</evidence>
<evidence type="ECO:0000256" key="4">
    <source>
        <dbReference type="SAM" id="Phobius"/>
    </source>
</evidence>
<evidence type="ECO:0000256" key="1">
    <source>
        <dbReference type="ARBA" id="ARBA00006445"/>
    </source>
</evidence>
<comment type="similarity">
    <text evidence="1">Belongs to the WD repeat CDC20/Fizzy family.</text>
</comment>
<evidence type="ECO:0000256" key="3">
    <source>
        <dbReference type="SAM" id="MobiDB-lite"/>
    </source>
</evidence>
<dbReference type="Pfam" id="PF24807">
    <property type="entry name" value="WD40_CDC20-Fz"/>
    <property type="match status" value="1"/>
</dbReference>
<feature type="compositionally biased region" description="Basic and acidic residues" evidence="3">
    <location>
        <begin position="508"/>
        <end position="518"/>
    </location>
</feature>
<gene>
    <name evidence="7" type="ORF">CDL15_Pgr016850</name>
</gene>
<dbReference type="InterPro" id="IPR015943">
    <property type="entry name" value="WD40/YVTN_repeat-like_dom_sf"/>
</dbReference>
<organism evidence="7 8">
    <name type="scientific">Punica granatum</name>
    <name type="common">Pomegranate</name>
    <dbReference type="NCBI Taxonomy" id="22663"/>
    <lineage>
        <taxon>Eukaryota</taxon>
        <taxon>Viridiplantae</taxon>
        <taxon>Streptophyta</taxon>
        <taxon>Embryophyta</taxon>
        <taxon>Tracheophyta</taxon>
        <taxon>Spermatophyta</taxon>
        <taxon>Magnoliopsida</taxon>
        <taxon>eudicotyledons</taxon>
        <taxon>Gunneridae</taxon>
        <taxon>Pentapetalae</taxon>
        <taxon>rosids</taxon>
        <taxon>malvids</taxon>
        <taxon>Myrtales</taxon>
        <taxon>Lythraceae</taxon>
        <taxon>Punica</taxon>
    </lineage>
</organism>
<name>A0A218WXU0_PUNGR</name>
<keyword evidence="4" id="KW-0472">Membrane</keyword>
<dbReference type="SMART" id="SM00320">
    <property type="entry name" value="WD40"/>
    <property type="match status" value="5"/>
</dbReference>
<feature type="repeat" description="WD" evidence="2">
    <location>
        <begin position="720"/>
        <end position="761"/>
    </location>
</feature>
<dbReference type="InterPro" id="IPR048354">
    <property type="entry name" value="TOD1_MUCI70_glycTrfase_dom"/>
</dbReference>
<dbReference type="CDD" id="cd00200">
    <property type="entry name" value="WD40"/>
    <property type="match status" value="1"/>
</dbReference>